<dbReference type="Proteomes" id="UP000269265">
    <property type="component" value="Unassembled WGS sequence"/>
</dbReference>
<sequence length="125" mass="14178">MPELNLEPQHLCASADLKECEGSVTFDVLEFGRVASAFAVRFDNQALGYLNRCAHVPAEMDWQPGEFWDQDRRFIICAVHGALYDPPNGLCVMGPCRGKKLIPVRLEEKGGQVYWYPDDQFQPVF</sequence>
<keyword evidence="1" id="KW-0001">2Fe-2S</keyword>
<protein>
    <submittedName>
        <fullName evidence="6">Rieske (2Fe-2S) protein</fullName>
    </submittedName>
</protein>
<reference evidence="6 7" key="1">
    <citation type="submission" date="2018-12" db="EMBL/GenBank/DDBJ databases">
        <title>The whole draft genome of Aquabacterium sp. SJQ9.</title>
        <authorList>
            <person name="Sun L."/>
            <person name="Gao X."/>
            <person name="Chen W."/>
            <person name="Huang K."/>
        </authorList>
    </citation>
    <scope>NUCLEOTIDE SEQUENCE [LARGE SCALE GENOMIC DNA]</scope>
    <source>
        <strain evidence="6 7">SJQ9</strain>
    </source>
</reference>
<keyword evidence="3" id="KW-0408">Iron</keyword>
<keyword evidence="2" id="KW-0479">Metal-binding</keyword>
<name>A0A3R8U3W5_9BURK</name>
<evidence type="ECO:0000256" key="3">
    <source>
        <dbReference type="ARBA" id="ARBA00023004"/>
    </source>
</evidence>
<dbReference type="PANTHER" id="PTHR40261">
    <property type="match status" value="1"/>
</dbReference>
<dbReference type="InterPro" id="IPR036922">
    <property type="entry name" value="Rieske_2Fe-2S_sf"/>
</dbReference>
<evidence type="ECO:0000256" key="1">
    <source>
        <dbReference type="ARBA" id="ARBA00022714"/>
    </source>
</evidence>
<evidence type="ECO:0000259" key="5">
    <source>
        <dbReference type="PROSITE" id="PS51296"/>
    </source>
</evidence>
<dbReference type="RefSeq" id="WP_125243572.1">
    <property type="nucleotide sequence ID" value="NZ_RSED01000008.1"/>
</dbReference>
<dbReference type="InterPro" id="IPR017941">
    <property type="entry name" value="Rieske_2Fe-2S"/>
</dbReference>
<evidence type="ECO:0000256" key="4">
    <source>
        <dbReference type="ARBA" id="ARBA00023014"/>
    </source>
</evidence>
<gene>
    <name evidence="6" type="ORF">EIP75_12420</name>
</gene>
<dbReference type="PANTHER" id="PTHR40261:SF1">
    <property type="entry name" value="RIESKE DOMAIN-CONTAINING PROTEIN"/>
    <property type="match status" value="1"/>
</dbReference>
<evidence type="ECO:0000313" key="7">
    <source>
        <dbReference type="Proteomes" id="UP000269265"/>
    </source>
</evidence>
<evidence type="ECO:0000256" key="2">
    <source>
        <dbReference type="ARBA" id="ARBA00022723"/>
    </source>
</evidence>
<keyword evidence="7" id="KW-1185">Reference proteome</keyword>
<dbReference type="Pfam" id="PF00355">
    <property type="entry name" value="Rieske"/>
    <property type="match status" value="1"/>
</dbReference>
<dbReference type="SUPFAM" id="SSF50022">
    <property type="entry name" value="ISP domain"/>
    <property type="match status" value="1"/>
</dbReference>
<proteinExistence type="predicted"/>
<dbReference type="AlphaFoldDB" id="A0A3R8U3W5"/>
<dbReference type="PROSITE" id="PS51296">
    <property type="entry name" value="RIESKE"/>
    <property type="match status" value="1"/>
</dbReference>
<dbReference type="Gene3D" id="2.102.10.10">
    <property type="entry name" value="Rieske [2Fe-2S] iron-sulphur domain"/>
    <property type="match status" value="1"/>
</dbReference>
<accession>A0A3R8U3W5</accession>
<dbReference type="OrthoDB" id="9794779at2"/>
<dbReference type="GO" id="GO:0046872">
    <property type="term" value="F:metal ion binding"/>
    <property type="evidence" value="ECO:0007669"/>
    <property type="project" value="UniProtKB-KW"/>
</dbReference>
<organism evidence="6 7">
    <name type="scientific">Aquabacterium soli</name>
    <dbReference type="NCBI Taxonomy" id="2493092"/>
    <lineage>
        <taxon>Bacteria</taxon>
        <taxon>Pseudomonadati</taxon>
        <taxon>Pseudomonadota</taxon>
        <taxon>Betaproteobacteria</taxon>
        <taxon>Burkholderiales</taxon>
        <taxon>Aquabacterium</taxon>
    </lineage>
</organism>
<dbReference type="GO" id="GO:0051537">
    <property type="term" value="F:2 iron, 2 sulfur cluster binding"/>
    <property type="evidence" value="ECO:0007669"/>
    <property type="project" value="UniProtKB-KW"/>
</dbReference>
<feature type="domain" description="Rieske" evidence="5">
    <location>
        <begin position="9"/>
        <end position="115"/>
    </location>
</feature>
<comment type="caution">
    <text evidence="6">The sequence shown here is derived from an EMBL/GenBank/DDBJ whole genome shotgun (WGS) entry which is preliminary data.</text>
</comment>
<evidence type="ECO:0000313" key="6">
    <source>
        <dbReference type="EMBL" id="RRS04169.1"/>
    </source>
</evidence>
<dbReference type="EMBL" id="RSED01000008">
    <property type="protein sequence ID" value="RRS04169.1"/>
    <property type="molecule type" value="Genomic_DNA"/>
</dbReference>
<keyword evidence="4" id="KW-0411">Iron-sulfur</keyword>